<reference evidence="1 2" key="1">
    <citation type="journal article" date="2022" name="Plant J.">
        <title>Chromosome-level genome of Camellia lanceoleosa provides a valuable resource for understanding genome evolution and self-incompatibility.</title>
        <authorList>
            <person name="Gong W."/>
            <person name="Xiao S."/>
            <person name="Wang L."/>
            <person name="Liao Z."/>
            <person name="Chang Y."/>
            <person name="Mo W."/>
            <person name="Hu G."/>
            <person name="Li W."/>
            <person name="Zhao G."/>
            <person name="Zhu H."/>
            <person name="Hu X."/>
            <person name="Ji K."/>
            <person name="Xiang X."/>
            <person name="Song Q."/>
            <person name="Yuan D."/>
            <person name="Jin S."/>
            <person name="Zhang L."/>
        </authorList>
    </citation>
    <scope>NUCLEOTIDE SEQUENCE [LARGE SCALE GENOMIC DNA]</scope>
    <source>
        <strain evidence="1">SQ_2022a</strain>
    </source>
</reference>
<evidence type="ECO:0000313" key="2">
    <source>
        <dbReference type="Proteomes" id="UP001060215"/>
    </source>
</evidence>
<organism evidence="1 2">
    <name type="scientific">Camellia lanceoleosa</name>
    <dbReference type="NCBI Taxonomy" id="1840588"/>
    <lineage>
        <taxon>Eukaryota</taxon>
        <taxon>Viridiplantae</taxon>
        <taxon>Streptophyta</taxon>
        <taxon>Embryophyta</taxon>
        <taxon>Tracheophyta</taxon>
        <taxon>Spermatophyta</taxon>
        <taxon>Magnoliopsida</taxon>
        <taxon>eudicotyledons</taxon>
        <taxon>Gunneridae</taxon>
        <taxon>Pentapetalae</taxon>
        <taxon>asterids</taxon>
        <taxon>Ericales</taxon>
        <taxon>Theaceae</taxon>
        <taxon>Camellia</taxon>
    </lineage>
</organism>
<evidence type="ECO:0000313" key="1">
    <source>
        <dbReference type="EMBL" id="KAI8030436.1"/>
    </source>
</evidence>
<sequence>MKNPNIAKSLSNPCQGTNSGQIKVFMSGFGQKNSPLDVIVVNDNGGVKNASHLLKYDSMLGTFKAEVKIVDNKTISVDGKPIKVVSSRDPLKLLNELGIDIVIEALDLIRGKNFVMLMDSCLEGHFSNDEGIELVRLASRCLQYEPRERPNAKSLVIALASLQKETEVPSHVLMDIPHESASTTPTSVLTPLGEACSRVDLTAIHEILENARYKDDEAVTNEVSKCK</sequence>
<gene>
    <name evidence="1" type="ORF">LOK49_LG01G01549</name>
</gene>
<keyword evidence="2" id="KW-1185">Reference proteome</keyword>
<dbReference type="Proteomes" id="UP001060215">
    <property type="component" value="Chromosome 1"/>
</dbReference>
<protein>
    <submittedName>
        <fullName evidence="1">Serine/threonine-protein kinase BSK5</fullName>
    </submittedName>
</protein>
<name>A0ACC0IYX9_9ERIC</name>
<keyword evidence="1" id="KW-0808">Transferase</keyword>
<keyword evidence="1" id="KW-0418">Kinase</keyword>
<accession>A0ACC0IYX9</accession>
<proteinExistence type="predicted"/>
<dbReference type="EMBL" id="CM045758">
    <property type="protein sequence ID" value="KAI8030436.1"/>
    <property type="molecule type" value="Genomic_DNA"/>
</dbReference>
<comment type="caution">
    <text evidence="1">The sequence shown here is derived from an EMBL/GenBank/DDBJ whole genome shotgun (WGS) entry which is preliminary data.</text>
</comment>